<dbReference type="Proteomes" id="UP000606889">
    <property type="component" value="Unassembled WGS sequence"/>
</dbReference>
<name>A0ABR7EEP7_9FIRM</name>
<evidence type="ECO:0000313" key="2">
    <source>
        <dbReference type="EMBL" id="MBC5648265.1"/>
    </source>
</evidence>
<reference evidence="2 3" key="1">
    <citation type="submission" date="2020-08" db="EMBL/GenBank/DDBJ databases">
        <title>Genome public.</title>
        <authorList>
            <person name="Liu C."/>
            <person name="Sun Q."/>
        </authorList>
    </citation>
    <scope>NUCLEOTIDE SEQUENCE [LARGE SCALE GENOMIC DNA]</scope>
    <source>
        <strain evidence="2 3">NSJ-35</strain>
    </source>
</reference>
<feature type="compositionally biased region" description="Basic and acidic residues" evidence="1">
    <location>
        <begin position="76"/>
        <end position="93"/>
    </location>
</feature>
<keyword evidence="3" id="KW-1185">Reference proteome</keyword>
<accession>A0ABR7EEP7</accession>
<evidence type="ECO:0000256" key="1">
    <source>
        <dbReference type="SAM" id="MobiDB-lite"/>
    </source>
</evidence>
<organism evidence="2 3">
    <name type="scientific">Christensenella tenuis</name>
    <dbReference type="NCBI Taxonomy" id="2763033"/>
    <lineage>
        <taxon>Bacteria</taxon>
        <taxon>Bacillati</taxon>
        <taxon>Bacillota</taxon>
        <taxon>Clostridia</taxon>
        <taxon>Christensenellales</taxon>
        <taxon>Christensenellaceae</taxon>
        <taxon>Christensenella</taxon>
    </lineage>
</organism>
<comment type="caution">
    <text evidence="2">The sequence shown here is derived from an EMBL/GenBank/DDBJ whole genome shotgun (WGS) entry which is preliminary data.</text>
</comment>
<protein>
    <submittedName>
        <fullName evidence="2">Uncharacterized protein</fullName>
    </submittedName>
</protein>
<proteinExistence type="predicted"/>
<feature type="region of interest" description="Disordered" evidence="1">
    <location>
        <begin position="55"/>
        <end position="93"/>
    </location>
</feature>
<feature type="compositionally biased region" description="Basic and acidic residues" evidence="1">
    <location>
        <begin position="55"/>
        <end position="68"/>
    </location>
</feature>
<dbReference type="EMBL" id="JACOON010000004">
    <property type="protein sequence ID" value="MBC5648265.1"/>
    <property type="molecule type" value="Genomic_DNA"/>
</dbReference>
<feature type="region of interest" description="Disordered" evidence="1">
    <location>
        <begin position="1"/>
        <end position="40"/>
    </location>
</feature>
<sequence length="93" mass="10399">MGARGGNAISAQRERSGEGFPAKPSGAGFRNGKRSNYDDAGQLEQWRRWLHEKKRAYEPRTDAGREKAAGIQNRANRGEAADTGREGYYKPFR</sequence>
<evidence type="ECO:0000313" key="3">
    <source>
        <dbReference type="Proteomes" id="UP000606889"/>
    </source>
</evidence>
<gene>
    <name evidence="2" type="ORF">H8S18_07945</name>
</gene>